<organism evidence="2 3">
    <name type="scientific">Mytilus galloprovincialis</name>
    <name type="common">Mediterranean mussel</name>
    <dbReference type="NCBI Taxonomy" id="29158"/>
    <lineage>
        <taxon>Eukaryota</taxon>
        <taxon>Metazoa</taxon>
        <taxon>Spiralia</taxon>
        <taxon>Lophotrochozoa</taxon>
        <taxon>Mollusca</taxon>
        <taxon>Bivalvia</taxon>
        <taxon>Autobranchia</taxon>
        <taxon>Pteriomorphia</taxon>
        <taxon>Mytilida</taxon>
        <taxon>Mytiloidea</taxon>
        <taxon>Mytilidae</taxon>
        <taxon>Mytilinae</taxon>
        <taxon>Mytilus</taxon>
    </lineage>
</organism>
<feature type="chain" id="PRO_5018246335" description="Defensin" evidence="1">
    <location>
        <begin position="18"/>
        <end position="67"/>
    </location>
</feature>
<dbReference type="AlphaFoldDB" id="A0A3L5TSB8"/>
<keyword evidence="1" id="KW-0732">Signal</keyword>
<keyword evidence="3" id="KW-1185">Reference proteome</keyword>
<reference evidence="2 3" key="1">
    <citation type="journal article" date="2016" name="PLoS ONE">
        <title>A First Insight into the Genome of the Filter-Feeder Mussel Mytilus galloprovincialis.</title>
        <authorList>
            <person name="Murgarella M."/>
            <person name="Puiu D."/>
            <person name="Novoa B."/>
            <person name="Figueras A."/>
            <person name="Posada D."/>
            <person name="Canchaya C."/>
        </authorList>
    </citation>
    <scope>NUCLEOTIDE SEQUENCE [LARGE SCALE GENOMIC DNA]</scope>
    <source>
        <tissue evidence="2">Muscle</tissue>
    </source>
</reference>
<proteinExistence type="predicted"/>
<evidence type="ECO:0000313" key="3">
    <source>
        <dbReference type="Proteomes" id="UP000266721"/>
    </source>
</evidence>
<sequence length="67" mass="7322">MKAVAFVLLWALLLCVAVEVAHVYYPRCPYDQLRCNAQCVVDGCLMGYCGGLDYKICKCLPVGCSGN</sequence>
<comment type="caution">
    <text evidence="2">The sequence shown here is derived from an EMBL/GenBank/DDBJ whole genome shotgun (WGS) entry which is preliminary data.</text>
</comment>
<dbReference type="Proteomes" id="UP000266721">
    <property type="component" value="Unassembled WGS sequence"/>
</dbReference>
<dbReference type="SMR" id="A0A3L5TSB8"/>
<accession>A0A3L5TSB8</accession>
<feature type="signal peptide" evidence="1">
    <location>
        <begin position="1"/>
        <end position="17"/>
    </location>
</feature>
<dbReference type="EMBL" id="KV588695">
    <property type="protein sequence ID" value="OPL21786.1"/>
    <property type="molecule type" value="Genomic_DNA"/>
</dbReference>
<gene>
    <name evidence="2" type="ORF">AM593_07322</name>
</gene>
<name>A0A3L5TSB8_MYTGA</name>
<evidence type="ECO:0000256" key="1">
    <source>
        <dbReference type="SAM" id="SignalP"/>
    </source>
</evidence>
<evidence type="ECO:0008006" key="4">
    <source>
        <dbReference type="Google" id="ProtNLM"/>
    </source>
</evidence>
<protein>
    <recommendedName>
        <fullName evidence="4">Defensin</fullName>
    </recommendedName>
</protein>
<feature type="non-terminal residue" evidence="2">
    <location>
        <position position="1"/>
    </location>
</feature>
<evidence type="ECO:0000313" key="2">
    <source>
        <dbReference type="EMBL" id="OPL21786.1"/>
    </source>
</evidence>